<evidence type="ECO:0000313" key="9">
    <source>
        <dbReference type="Proteomes" id="UP000278222"/>
    </source>
</evidence>
<comment type="caution">
    <text evidence="8">The sequence shown here is derived from an EMBL/GenBank/DDBJ whole genome shotgun (WGS) entry which is preliminary data.</text>
</comment>
<evidence type="ECO:0000313" key="8">
    <source>
        <dbReference type="EMBL" id="ROP99754.1"/>
    </source>
</evidence>
<keyword evidence="9" id="KW-1185">Reference proteome</keyword>
<dbReference type="InterPro" id="IPR007502">
    <property type="entry name" value="Helicase-assoc_dom"/>
</dbReference>
<dbReference type="SUPFAM" id="SSF52540">
    <property type="entry name" value="P-loop containing nucleoside triphosphate hydrolases"/>
    <property type="match status" value="1"/>
</dbReference>
<dbReference type="PROSITE" id="PS51192">
    <property type="entry name" value="HELICASE_ATP_BIND_1"/>
    <property type="match status" value="1"/>
</dbReference>
<evidence type="ECO:0000259" key="7">
    <source>
        <dbReference type="PROSITE" id="PS51194"/>
    </source>
</evidence>
<dbReference type="InterPro" id="IPR014001">
    <property type="entry name" value="Helicase_ATP-bd"/>
</dbReference>
<dbReference type="InterPro" id="IPR011545">
    <property type="entry name" value="DEAD/DEAH_box_helicase_dom"/>
</dbReference>
<protein>
    <submittedName>
        <fullName evidence="8">ATP-dependent helicase HrpB</fullName>
    </submittedName>
</protein>
<accession>A0A3N1M9N8</accession>
<dbReference type="InterPro" id="IPR013689">
    <property type="entry name" value="RNA_helicase_ATP-dep_HrpB_C"/>
</dbReference>
<dbReference type="Pfam" id="PF00271">
    <property type="entry name" value="Helicase_C"/>
    <property type="match status" value="1"/>
</dbReference>
<dbReference type="InterPro" id="IPR049614">
    <property type="entry name" value="HrpB_DEXH"/>
</dbReference>
<dbReference type="GO" id="GO:0003676">
    <property type="term" value="F:nucleic acid binding"/>
    <property type="evidence" value="ECO:0007669"/>
    <property type="project" value="InterPro"/>
</dbReference>
<feature type="region of interest" description="Disordered" evidence="5">
    <location>
        <begin position="799"/>
        <end position="822"/>
    </location>
</feature>
<keyword evidence="2" id="KW-0378">Hydrolase</keyword>
<gene>
    <name evidence="8" type="ORF">EDC65_1541</name>
</gene>
<dbReference type="PROSITE" id="PS51194">
    <property type="entry name" value="HELICASE_CTER"/>
    <property type="match status" value="1"/>
</dbReference>
<reference evidence="8 9" key="1">
    <citation type="submission" date="2018-11" db="EMBL/GenBank/DDBJ databases">
        <title>Genomic Encyclopedia of Type Strains, Phase IV (KMG-IV): sequencing the most valuable type-strain genomes for metagenomic binning, comparative biology and taxonomic classification.</title>
        <authorList>
            <person name="Goeker M."/>
        </authorList>
    </citation>
    <scope>NUCLEOTIDE SEQUENCE [LARGE SCALE GENOMIC DNA]</scope>
    <source>
        <strain evidence="8 9">DSM 5900</strain>
    </source>
</reference>
<evidence type="ECO:0000256" key="3">
    <source>
        <dbReference type="ARBA" id="ARBA00022806"/>
    </source>
</evidence>
<dbReference type="InterPro" id="IPR010225">
    <property type="entry name" value="HrpB"/>
</dbReference>
<dbReference type="GO" id="GO:0004386">
    <property type="term" value="F:helicase activity"/>
    <property type="evidence" value="ECO:0007669"/>
    <property type="project" value="UniProtKB-KW"/>
</dbReference>
<proteinExistence type="predicted"/>
<evidence type="ECO:0000256" key="5">
    <source>
        <dbReference type="SAM" id="MobiDB-lite"/>
    </source>
</evidence>
<dbReference type="SMART" id="SM00490">
    <property type="entry name" value="HELICc"/>
    <property type="match status" value="1"/>
</dbReference>
<dbReference type="PANTHER" id="PTHR43519">
    <property type="entry name" value="ATP-DEPENDENT RNA HELICASE HRPB"/>
    <property type="match status" value="1"/>
</dbReference>
<dbReference type="AlphaFoldDB" id="A0A3N1M9N8"/>
<organism evidence="8 9">
    <name type="scientific">Stella humosa</name>
    <dbReference type="NCBI Taxonomy" id="94"/>
    <lineage>
        <taxon>Bacteria</taxon>
        <taxon>Pseudomonadati</taxon>
        <taxon>Pseudomonadota</taxon>
        <taxon>Alphaproteobacteria</taxon>
        <taxon>Rhodospirillales</taxon>
        <taxon>Stellaceae</taxon>
        <taxon>Stella</taxon>
    </lineage>
</organism>
<dbReference type="FunFam" id="3.40.50.300:FF:002125">
    <property type="entry name" value="ATP-dependent helicase HrpB"/>
    <property type="match status" value="1"/>
</dbReference>
<name>A0A3N1M9N8_9PROT</name>
<dbReference type="SMART" id="SM00487">
    <property type="entry name" value="DEXDc"/>
    <property type="match status" value="1"/>
</dbReference>
<dbReference type="OrthoDB" id="9805617at2"/>
<dbReference type="Gene3D" id="3.40.50.300">
    <property type="entry name" value="P-loop containing nucleotide triphosphate hydrolases"/>
    <property type="match status" value="2"/>
</dbReference>
<keyword evidence="3 8" id="KW-0347">Helicase</keyword>
<evidence type="ECO:0000256" key="2">
    <source>
        <dbReference type="ARBA" id="ARBA00022801"/>
    </source>
</evidence>
<dbReference type="GO" id="GO:0005524">
    <property type="term" value="F:ATP binding"/>
    <property type="evidence" value="ECO:0007669"/>
    <property type="project" value="UniProtKB-KW"/>
</dbReference>
<evidence type="ECO:0000256" key="4">
    <source>
        <dbReference type="ARBA" id="ARBA00022840"/>
    </source>
</evidence>
<keyword evidence="4" id="KW-0067">ATP-binding</keyword>
<dbReference type="InterPro" id="IPR027417">
    <property type="entry name" value="P-loop_NTPase"/>
</dbReference>
<dbReference type="PIRSF" id="PIRSF005496">
    <property type="entry name" value="ATP_hel_hrpB"/>
    <property type="match status" value="1"/>
</dbReference>
<dbReference type="Pfam" id="PF00270">
    <property type="entry name" value="DEAD"/>
    <property type="match status" value="1"/>
</dbReference>
<evidence type="ECO:0000259" key="6">
    <source>
        <dbReference type="PROSITE" id="PS51192"/>
    </source>
</evidence>
<dbReference type="SMART" id="SM00847">
    <property type="entry name" value="HA2"/>
    <property type="match status" value="1"/>
</dbReference>
<dbReference type="Pfam" id="PF08482">
    <property type="entry name" value="HrpB_C"/>
    <property type="match status" value="1"/>
</dbReference>
<dbReference type="NCBIfam" id="TIGR01970">
    <property type="entry name" value="DEAH_box_HrpB"/>
    <property type="match status" value="1"/>
</dbReference>
<keyword evidence="1" id="KW-0547">Nucleotide-binding</keyword>
<dbReference type="PANTHER" id="PTHR43519:SF1">
    <property type="entry name" value="ATP-DEPENDENT RNA HELICASE HRPB"/>
    <property type="match status" value="1"/>
</dbReference>
<feature type="domain" description="Helicase C-terminal" evidence="7">
    <location>
        <begin position="204"/>
        <end position="370"/>
    </location>
</feature>
<dbReference type="RefSeq" id="WP_123689109.1">
    <property type="nucleotide sequence ID" value="NZ_AP019700.1"/>
</dbReference>
<dbReference type="GO" id="GO:0016787">
    <property type="term" value="F:hydrolase activity"/>
    <property type="evidence" value="ECO:0007669"/>
    <property type="project" value="UniProtKB-KW"/>
</dbReference>
<dbReference type="CDD" id="cd18791">
    <property type="entry name" value="SF2_C_RHA"/>
    <property type="match status" value="1"/>
</dbReference>
<dbReference type="Proteomes" id="UP000278222">
    <property type="component" value="Unassembled WGS sequence"/>
</dbReference>
<dbReference type="CDD" id="cd17990">
    <property type="entry name" value="DEXHc_HrpB"/>
    <property type="match status" value="1"/>
</dbReference>
<sequence length="822" mass="88749">MTDLPIHSVLPAIREALARGRSVVLRAPPGAGKTTAVPPALLDAPWRDGGTILMLEPRRLAARSAARRMAAVLGEEAGATIGYRVRLESRVGPATRIEVVTEGIFLRRIQGDPGLDGVAAVIFDEFHERSVDADLALALTLETRGALRPDLRLVVMSATLDGAPLARLLGDAETIEAEGRMFPVEIRHADRARDDAVEIRAADTARRALAEGPGDVLVFLPGMAEIRRAERHLAERLEGDAVDIEPLHGDLASGDQDRAIAPSRPGRRKIVLATAIAETSLTIEGVRTVVDAGLRRAPRFDPRTGMTRLVTVPVSAAGAEQRRGRAGRLAPGICHRLWTEAEQRGLPAFDLPEIRSADLAPLALELALWGVADPASLSWLDPPPAAALDQARGLLQRLGAVDAAGRPTAIGRRMGRIGVHPRLARMIVGAETPADGWTACRIAALLSERDPLAGRGRTADADLRTRLAGGERGAFSRIHAVARDLARAAGIRAGLEGGHESPGALLALAYPDRVGRRVDPRGLYRLSGGGSAALAEGDPLVIEEWLAVASLDGDRQQARIFLAAPLTRGEIDALFADRIETAARIAWDPRSRSVQARRERRLDRLVLDEGPLPDPDPAAIAAAMLTGVRELGLGILGWTSEAREFQARVALLRRIEGADAWPDLSDAALLQSLEDWLGPHVGRATQPAQLARLDPGRILLDRLDWDARRRLDAAAPTHLTVPTGSRIALAYGQGEQPVLAVRLQEMFGERSTPTICNGRVPVLIHLLSPAGRPVQVTQDLAGFWDRGYRDVRSDLRGRYPRHYWPDDPRQAEPTRRVRPRGT</sequence>
<dbReference type="InterPro" id="IPR001650">
    <property type="entry name" value="Helicase_C-like"/>
</dbReference>
<feature type="compositionally biased region" description="Basic and acidic residues" evidence="5">
    <location>
        <begin position="799"/>
        <end position="815"/>
    </location>
</feature>
<dbReference type="Gene3D" id="1.20.120.1080">
    <property type="match status" value="1"/>
</dbReference>
<evidence type="ECO:0000256" key="1">
    <source>
        <dbReference type="ARBA" id="ARBA00022741"/>
    </source>
</evidence>
<feature type="domain" description="Helicase ATP-binding" evidence="6">
    <location>
        <begin position="14"/>
        <end position="178"/>
    </location>
</feature>
<dbReference type="EMBL" id="RJKX01000013">
    <property type="protein sequence ID" value="ROP99754.1"/>
    <property type="molecule type" value="Genomic_DNA"/>
</dbReference>